<gene>
    <name evidence="1" type="ORF">SCF082_LOCUS25178</name>
</gene>
<keyword evidence="2" id="KW-1185">Reference proteome</keyword>
<feature type="non-terminal residue" evidence="1">
    <location>
        <position position="138"/>
    </location>
</feature>
<reference evidence="1 2" key="1">
    <citation type="submission" date="2024-02" db="EMBL/GenBank/DDBJ databases">
        <authorList>
            <person name="Chen Y."/>
            <person name="Shah S."/>
            <person name="Dougan E. K."/>
            <person name="Thang M."/>
            <person name="Chan C."/>
        </authorList>
    </citation>
    <scope>NUCLEOTIDE SEQUENCE [LARGE SCALE GENOMIC DNA]</scope>
</reference>
<protein>
    <submittedName>
        <fullName evidence="1">Uncharacterized protein</fullName>
    </submittedName>
</protein>
<proteinExistence type="predicted"/>
<evidence type="ECO:0000313" key="2">
    <source>
        <dbReference type="Proteomes" id="UP001642464"/>
    </source>
</evidence>
<sequence length="138" mass="15542">MAVIEAFRIQPVSGEEDDMSPQNPRADLCSNTSYMVPGDVLHFCRLRTGGSLILWFLSRSHWDAKLPGKADLPKREWIAFTGTKSFGRLSSGLRATCVLELRRCRRILKRVHSTSLQMMANHPSKNVLVALCVFRLGL</sequence>
<evidence type="ECO:0000313" key="1">
    <source>
        <dbReference type="EMBL" id="CAK9044261.1"/>
    </source>
</evidence>
<name>A0ABP0LYE5_9DINO</name>
<dbReference type="Proteomes" id="UP001642464">
    <property type="component" value="Unassembled WGS sequence"/>
</dbReference>
<comment type="caution">
    <text evidence="1">The sequence shown here is derived from an EMBL/GenBank/DDBJ whole genome shotgun (WGS) entry which is preliminary data.</text>
</comment>
<accession>A0ABP0LYE5</accession>
<organism evidence="1 2">
    <name type="scientific">Durusdinium trenchii</name>
    <dbReference type="NCBI Taxonomy" id="1381693"/>
    <lineage>
        <taxon>Eukaryota</taxon>
        <taxon>Sar</taxon>
        <taxon>Alveolata</taxon>
        <taxon>Dinophyceae</taxon>
        <taxon>Suessiales</taxon>
        <taxon>Symbiodiniaceae</taxon>
        <taxon>Durusdinium</taxon>
    </lineage>
</organism>
<dbReference type="EMBL" id="CAXAMM010018821">
    <property type="protein sequence ID" value="CAK9044261.1"/>
    <property type="molecule type" value="Genomic_DNA"/>
</dbReference>